<dbReference type="Proteomes" id="UP000612956">
    <property type="component" value="Unassembled WGS sequence"/>
</dbReference>
<gene>
    <name evidence="2" type="ORF">GCM10011591_36140</name>
</gene>
<dbReference type="RefSeq" id="WP_229684075.1">
    <property type="nucleotide sequence ID" value="NZ_BMMW01000003.1"/>
</dbReference>
<evidence type="ECO:0000313" key="2">
    <source>
        <dbReference type="EMBL" id="GGK60604.1"/>
    </source>
</evidence>
<dbReference type="InterPro" id="IPR028087">
    <property type="entry name" value="Tad_N"/>
</dbReference>
<sequence>MTRWDNDTGSATVFACLALAALIALTLLVSQVGAGVVARHRAQSAADLAALSAAAVLVDGADAACAKAEAIAREAGARVVECVVADWDVRINVTANVTLGVFGARLIAAAARAGPVDETA</sequence>
<dbReference type="AlphaFoldDB" id="A0A917QPH5"/>
<name>A0A917QPH5_9NOCA</name>
<accession>A0A917QPH5</accession>
<protein>
    <recommendedName>
        <fullName evidence="1">Putative Flp pilus-assembly TadG-like N-terminal domain-containing protein</fullName>
    </recommendedName>
</protein>
<proteinExistence type="predicted"/>
<reference evidence="2" key="2">
    <citation type="submission" date="2020-09" db="EMBL/GenBank/DDBJ databases">
        <authorList>
            <person name="Sun Q."/>
            <person name="Zhou Y."/>
        </authorList>
    </citation>
    <scope>NUCLEOTIDE SEQUENCE</scope>
    <source>
        <strain evidence="2">CGMCC 4.7278</strain>
    </source>
</reference>
<feature type="domain" description="Putative Flp pilus-assembly TadG-like N-terminal" evidence="1">
    <location>
        <begin position="9"/>
        <end position="55"/>
    </location>
</feature>
<reference evidence="2" key="1">
    <citation type="journal article" date="2014" name="Int. J. Syst. Evol. Microbiol.">
        <title>Complete genome sequence of Corynebacterium casei LMG S-19264T (=DSM 44701T), isolated from a smear-ripened cheese.</title>
        <authorList>
            <consortium name="US DOE Joint Genome Institute (JGI-PGF)"/>
            <person name="Walter F."/>
            <person name="Albersmeier A."/>
            <person name="Kalinowski J."/>
            <person name="Ruckert C."/>
        </authorList>
    </citation>
    <scope>NUCLEOTIDE SEQUENCE</scope>
    <source>
        <strain evidence="2">CGMCC 4.7278</strain>
    </source>
</reference>
<dbReference type="InterPro" id="IPR021202">
    <property type="entry name" value="Rv3654c-like"/>
</dbReference>
<dbReference type="Pfam" id="PF13400">
    <property type="entry name" value="Tad"/>
    <property type="match status" value="1"/>
</dbReference>
<dbReference type="EMBL" id="BMMW01000003">
    <property type="protein sequence ID" value="GGK60604.1"/>
    <property type="molecule type" value="Genomic_DNA"/>
</dbReference>
<dbReference type="NCBIfam" id="TIGR03816">
    <property type="entry name" value="tadE_like_DECH"/>
    <property type="match status" value="1"/>
</dbReference>
<evidence type="ECO:0000313" key="3">
    <source>
        <dbReference type="Proteomes" id="UP000612956"/>
    </source>
</evidence>
<evidence type="ECO:0000259" key="1">
    <source>
        <dbReference type="Pfam" id="PF13400"/>
    </source>
</evidence>
<organism evidence="2 3">
    <name type="scientific">Nocardia camponoti</name>
    <dbReference type="NCBI Taxonomy" id="1616106"/>
    <lineage>
        <taxon>Bacteria</taxon>
        <taxon>Bacillati</taxon>
        <taxon>Actinomycetota</taxon>
        <taxon>Actinomycetes</taxon>
        <taxon>Mycobacteriales</taxon>
        <taxon>Nocardiaceae</taxon>
        <taxon>Nocardia</taxon>
    </lineage>
</organism>
<comment type="caution">
    <text evidence="2">The sequence shown here is derived from an EMBL/GenBank/DDBJ whole genome shotgun (WGS) entry which is preliminary data.</text>
</comment>
<keyword evidence="3" id="KW-1185">Reference proteome</keyword>